<keyword evidence="5 7" id="KW-1133">Transmembrane helix</keyword>
<keyword evidence="4 7" id="KW-0812">Transmembrane</keyword>
<proteinExistence type="predicted"/>
<reference evidence="9 10" key="1">
    <citation type="submission" date="2017-05" db="EMBL/GenBank/DDBJ databases">
        <title>Complete and WGS of Bordetella genogroups.</title>
        <authorList>
            <person name="Spilker T."/>
            <person name="LiPuma J."/>
        </authorList>
    </citation>
    <scope>NUCLEOTIDE SEQUENCE [LARGE SCALE GENOMIC DNA]</scope>
    <source>
        <strain evidence="9 10">AU10456</strain>
    </source>
</reference>
<dbReference type="GO" id="GO:0022857">
    <property type="term" value="F:transmembrane transporter activity"/>
    <property type="evidence" value="ECO:0007669"/>
    <property type="project" value="InterPro"/>
</dbReference>
<name>A0A261TCJ7_9BORD</name>
<feature type="transmembrane region" description="Helical" evidence="7">
    <location>
        <begin position="172"/>
        <end position="191"/>
    </location>
</feature>
<dbReference type="InterPro" id="IPR011701">
    <property type="entry name" value="MFS"/>
</dbReference>
<evidence type="ECO:0000259" key="8">
    <source>
        <dbReference type="PROSITE" id="PS50850"/>
    </source>
</evidence>
<dbReference type="Gene3D" id="1.20.1250.20">
    <property type="entry name" value="MFS general substrate transporter like domains"/>
    <property type="match status" value="1"/>
</dbReference>
<dbReference type="Pfam" id="PF07690">
    <property type="entry name" value="MFS_1"/>
    <property type="match status" value="1"/>
</dbReference>
<dbReference type="SUPFAM" id="SSF103473">
    <property type="entry name" value="MFS general substrate transporter"/>
    <property type="match status" value="1"/>
</dbReference>
<evidence type="ECO:0000256" key="7">
    <source>
        <dbReference type="SAM" id="Phobius"/>
    </source>
</evidence>
<dbReference type="AlphaFoldDB" id="A0A261TCJ7"/>
<keyword evidence="10" id="KW-1185">Reference proteome</keyword>
<feature type="domain" description="Major facilitator superfamily (MFS) profile" evidence="8">
    <location>
        <begin position="17"/>
        <end position="397"/>
    </location>
</feature>
<evidence type="ECO:0000256" key="6">
    <source>
        <dbReference type="ARBA" id="ARBA00023136"/>
    </source>
</evidence>
<evidence type="ECO:0000313" key="9">
    <source>
        <dbReference type="EMBL" id="OZI46981.1"/>
    </source>
</evidence>
<feature type="transmembrane region" description="Helical" evidence="7">
    <location>
        <begin position="143"/>
        <end position="166"/>
    </location>
</feature>
<feature type="transmembrane region" description="Helical" evidence="7">
    <location>
        <begin position="344"/>
        <end position="363"/>
    </location>
</feature>
<organism evidence="9 10">
    <name type="scientific">Bordetella genomosp. 5</name>
    <dbReference type="NCBI Taxonomy" id="1395608"/>
    <lineage>
        <taxon>Bacteria</taxon>
        <taxon>Pseudomonadati</taxon>
        <taxon>Pseudomonadota</taxon>
        <taxon>Betaproteobacteria</taxon>
        <taxon>Burkholderiales</taxon>
        <taxon>Alcaligenaceae</taxon>
        <taxon>Bordetella</taxon>
    </lineage>
</organism>
<protein>
    <submittedName>
        <fullName evidence="9">MFS transporter</fullName>
    </submittedName>
</protein>
<dbReference type="PROSITE" id="PS50850">
    <property type="entry name" value="MFS"/>
    <property type="match status" value="1"/>
</dbReference>
<dbReference type="GO" id="GO:0005886">
    <property type="term" value="C:plasma membrane"/>
    <property type="evidence" value="ECO:0007669"/>
    <property type="project" value="UniProtKB-SubCell"/>
</dbReference>
<feature type="transmembrane region" description="Helical" evidence="7">
    <location>
        <begin position="109"/>
        <end position="131"/>
    </location>
</feature>
<feature type="transmembrane region" description="Helical" evidence="7">
    <location>
        <begin position="369"/>
        <end position="392"/>
    </location>
</feature>
<dbReference type="PANTHER" id="PTHR23517:SF2">
    <property type="entry name" value="MULTIDRUG RESISTANCE PROTEIN MDTH"/>
    <property type="match status" value="1"/>
</dbReference>
<comment type="caution">
    <text evidence="9">The sequence shown here is derived from an EMBL/GenBank/DDBJ whole genome shotgun (WGS) entry which is preliminary data.</text>
</comment>
<evidence type="ECO:0000256" key="2">
    <source>
        <dbReference type="ARBA" id="ARBA00022448"/>
    </source>
</evidence>
<evidence type="ECO:0000313" key="10">
    <source>
        <dbReference type="Proteomes" id="UP000216913"/>
    </source>
</evidence>
<feature type="transmembrane region" description="Helical" evidence="7">
    <location>
        <begin position="212"/>
        <end position="234"/>
    </location>
</feature>
<evidence type="ECO:0000256" key="5">
    <source>
        <dbReference type="ARBA" id="ARBA00022989"/>
    </source>
</evidence>
<evidence type="ECO:0000256" key="1">
    <source>
        <dbReference type="ARBA" id="ARBA00004651"/>
    </source>
</evidence>
<dbReference type="PANTHER" id="PTHR23517">
    <property type="entry name" value="RESISTANCE PROTEIN MDTM, PUTATIVE-RELATED-RELATED"/>
    <property type="match status" value="1"/>
</dbReference>
<dbReference type="InterPro" id="IPR050171">
    <property type="entry name" value="MFS_Transporters"/>
</dbReference>
<accession>A0A261TCJ7</accession>
<keyword evidence="2" id="KW-0813">Transport</keyword>
<feature type="transmembrane region" description="Helical" evidence="7">
    <location>
        <begin position="309"/>
        <end position="332"/>
    </location>
</feature>
<dbReference type="EMBL" id="NEVP01000011">
    <property type="protein sequence ID" value="OZI46981.1"/>
    <property type="molecule type" value="Genomic_DNA"/>
</dbReference>
<dbReference type="InterPro" id="IPR036259">
    <property type="entry name" value="MFS_trans_sf"/>
</dbReference>
<keyword evidence="6 7" id="KW-0472">Membrane</keyword>
<dbReference type="RefSeq" id="WP_094803157.1">
    <property type="nucleotide sequence ID" value="NZ_NEVN01000001.1"/>
</dbReference>
<feature type="transmembrane region" description="Helical" evidence="7">
    <location>
        <begin position="254"/>
        <end position="274"/>
    </location>
</feature>
<feature type="transmembrane region" description="Helical" evidence="7">
    <location>
        <begin position="54"/>
        <end position="72"/>
    </location>
</feature>
<comment type="subcellular location">
    <subcellularLocation>
        <location evidence="1">Cell membrane</location>
        <topology evidence="1">Multi-pass membrane protein</topology>
    </subcellularLocation>
</comment>
<evidence type="ECO:0000256" key="3">
    <source>
        <dbReference type="ARBA" id="ARBA00022475"/>
    </source>
</evidence>
<sequence length="409" mass="42973">MTSSSDPASVQPFARPVTLLLNIAHAIDHMFLLIFAAAVGTIAADFGFAHWEDLMPYGVAAFFLFGIGSWPAGRLGDLWGRRRMMLLFFFGIGAAAMLCALAQNAWQLAGALALVGLFAAIYHPVGIPMIVQHAPNPGAVIGINGLAGNLGVAVAALVTGLLVQALGWRAAFAVPGAFALLCGVVFMRICPHEAEPPSRRKSRAAVTLAPRALARAFAVMTAAAVTGSLLFNFTTNGNAQLLDERLSGVVQDPVLLGALLAGIYVVSSLTQVIVGRLLDRVALKPLYLSIAVAQIPLLLWAAWAQGWALYVALLGAMIFIFGAIPFTDAMIVRYVDDRSRSRVAGMRLTVSFGVSSLAVWLLGPMVKQAGFTTLLLVMTVIAACTAAMVTLLPSEHAADAAPALEPDAS</sequence>
<dbReference type="InterPro" id="IPR020846">
    <property type="entry name" value="MFS_dom"/>
</dbReference>
<dbReference type="Proteomes" id="UP000216913">
    <property type="component" value="Unassembled WGS sequence"/>
</dbReference>
<keyword evidence="3" id="KW-1003">Cell membrane</keyword>
<evidence type="ECO:0000256" key="4">
    <source>
        <dbReference type="ARBA" id="ARBA00022692"/>
    </source>
</evidence>
<feature type="transmembrane region" description="Helical" evidence="7">
    <location>
        <begin position="84"/>
        <end position="103"/>
    </location>
</feature>
<gene>
    <name evidence="9" type="ORF">CAL25_20205</name>
</gene>
<feature type="transmembrane region" description="Helical" evidence="7">
    <location>
        <begin position="286"/>
        <end position="303"/>
    </location>
</feature>